<sequence>MWCMARAKGMSLISAPGQVIEQSLVGSLHILSRERI</sequence>
<organism evidence="1">
    <name type="scientific">Arundo donax</name>
    <name type="common">Giant reed</name>
    <name type="synonym">Donax arundinaceus</name>
    <dbReference type="NCBI Taxonomy" id="35708"/>
    <lineage>
        <taxon>Eukaryota</taxon>
        <taxon>Viridiplantae</taxon>
        <taxon>Streptophyta</taxon>
        <taxon>Embryophyta</taxon>
        <taxon>Tracheophyta</taxon>
        <taxon>Spermatophyta</taxon>
        <taxon>Magnoliopsida</taxon>
        <taxon>Liliopsida</taxon>
        <taxon>Poales</taxon>
        <taxon>Poaceae</taxon>
        <taxon>PACMAD clade</taxon>
        <taxon>Arundinoideae</taxon>
        <taxon>Arundineae</taxon>
        <taxon>Arundo</taxon>
    </lineage>
</organism>
<reference evidence="1" key="1">
    <citation type="submission" date="2014-09" db="EMBL/GenBank/DDBJ databases">
        <authorList>
            <person name="Magalhaes I.L.F."/>
            <person name="Oliveira U."/>
            <person name="Santos F.R."/>
            <person name="Vidigal T.H.D.A."/>
            <person name="Brescovit A.D."/>
            <person name="Santos A.J."/>
        </authorList>
    </citation>
    <scope>NUCLEOTIDE SEQUENCE</scope>
    <source>
        <tissue evidence="1">Shoot tissue taken approximately 20 cm above the soil surface</tissue>
    </source>
</reference>
<evidence type="ECO:0000313" key="1">
    <source>
        <dbReference type="EMBL" id="JAD19377.1"/>
    </source>
</evidence>
<dbReference type="EMBL" id="GBRH01278518">
    <property type="protein sequence ID" value="JAD19377.1"/>
    <property type="molecule type" value="Transcribed_RNA"/>
</dbReference>
<reference evidence="1" key="2">
    <citation type="journal article" date="2015" name="Data Brief">
        <title>Shoot transcriptome of the giant reed, Arundo donax.</title>
        <authorList>
            <person name="Barrero R.A."/>
            <person name="Guerrero F.D."/>
            <person name="Moolhuijzen P."/>
            <person name="Goolsby J.A."/>
            <person name="Tidwell J."/>
            <person name="Bellgard S.E."/>
            <person name="Bellgard M.I."/>
        </authorList>
    </citation>
    <scope>NUCLEOTIDE SEQUENCE</scope>
    <source>
        <tissue evidence="1">Shoot tissue taken approximately 20 cm above the soil surface</tissue>
    </source>
</reference>
<dbReference type="AlphaFoldDB" id="A0A0A8Y5V3"/>
<proteinExistence type="predicted"/>
<name>A0A0A8Y5V3_ARUDO</name>
<protein>
    <submittedName>
        <fullName evidence="1">Uncharacterized protein</fullName>
    </submittedName>
</protein>
<accession>A0A0A8Y5V3</accession>